<protein>
    <submittedName>
        <fullName evidence="1">Uncharacterized protein</fullName>
    </submittedName>
</protein>
<name>A0A2T4A0A7_TRIHA</name>
<reference evidence="1 2" key="1">
    <citation type="submission" date="2016-07" db="EMBL/GenBank/DDBJ databases">
        <title>Multiple horizontal gene transfer events from other fungi enriched the ability of initially mycotrophic Trichoderma (Ascomycota) to feed on dead plant biomass.</title>
        <authorList>
            <consortium name="DOE Joint Genome Institute"/>
            <person name="Aerts A."/>
            <person name="Atanasova L."/>
            <person name="Chenthamara K."/>
            <person name="Zhang J."/>
            <person name="Grujic M."/>
            <person name="Henrissat B."/>
            <person name="Kuo A."/>
            <person name="Salamov A."/>
            <person name="Lipzen A."/>
            <person name="Labutti K."/>
            <person name="Barry K."/>
            <person name="Miao Y."/>
            <person name="Rahimi M.J."/>
            <person name="Shen Q."/>
            <person name="Grigoriev I.V."/>
            <person name="Kubicek C.P."/>
            <person name="Druzhinina I.S."/>
        </authorList>
    </citation>
    <scope>NUCLEOTIDE SEQUENCE [LARGE SCALE GENOMIC DNA]</scope>
    <source>
        <strain evidence="1 2">CBS 226.95</strain>
    </source>
</reference>
<dbReference type="AlphaFoldDB" id="A0A2T4A0A7"/>
<proteinExistence type="predicted"/>
<accession>A0A2T4A0A7</accession>
<dbReference type="Proteomes" id="UP000241690">
    <property type="component" value="Unassembled WGS sequence"/>
</dbReference>
<dbReference type="RefSeq" id="XP_024770173.1">
    <property type="nucleotide sequence ID" value="XM_024913817.1"/>
</dbReference>
<organism evidence="1 2">
    <name type="scientific">Trichoderma harzianum CBS 226.95</name>
    <dbReference type="NCBI Taxonomy" id="983964"/>
    <lineage>
        <taxon>Eukaryota</taxon>
        <taxon>Fungi</taxon>
        <taxon>Dikarya</taxon>
        <taxon>Ascomycota</taxon>
        <taxon>Pezizomycotina</taxon>
        <taxon>Sordariomycetes</taxon>
        <taxon>Hypocreomycetidae</taxon>
        <taxon>Hypocreales</taxon>
        <taxon>Hypocreaceae</taxon>
        <taxon>Trichoderma</taxon>
    </lineage>
</organism>
<evidence type="ECO:0000313" key="2">
    <source>
        <dbReference type="Proteomes" id="UP000241690"/>
    </source>
</evidence>
<dbReference type="GeneID" id="36622381"/>
<dbReference type="EMBL" id="KZ679688">
    <property type="protein sequence ID" value="PTB50496.1"/>
    <property type="molecule type" value="Genomic_DNA"/>
</dbReference>
<evidence type="ECO:0000313" key="1">
    <source>
        <dbReference type="EMBL" id="PTB50496.1"/>
    </source>
</evidence>
<sequence>MGHTHPTSQRLRARSTSRTFNISIVSTHCSCVSTKRSCKRRGESFHPASRASGWSSKWRQRGVLGSIFFATGTGLCRLVGYNPMIGLSDYYLCTTTLPSSLLAGLRMQGSVSIAVTFVPRL</sequence>
<gene>
    <name evidence="1" type="ORF">M431DRAFT_254455</name>
</gene>
<keyword evidence="2" id="KW-1185">Reference proteome</keyword>